<dbReference type="InterPro" id="IPR019554">
    <property type="entry name" value="Soluble_ligand-bd"/>
</dbReference>
<sequence>MSSKYSLQGLLMSLSAVVFVAGCAGGPGASSPEQIQKALAVDTTNSVDQYILGATDVVRVSVWRNDDLSISVPVRPDGKISVPLAGDVQASGKAPEALAADIEHRLASFIREPQVSVVVTSMGSHEFSDRVRVTGAVRQPTSVPHRSGMTVLDMVLTSGGLSPFAAANNSMLYRMIGEEIVAIPIKLDEILTRGDISTNYRLRPGDILTVPERRI</sequence>
<evidence type="ECO:0000259" key="3">
    <source>
        <dbReference type="Pfam" id="PF02563"/>
    </source>
</evidence>
<evidence type="ECO:0000256" key="2">
    <source>
        <dbReference type="SAM" id="SignalP"/>
    </source>
</evidence>
<evidence type="ECO:0000313" key="5">
    <source>
        <dbReference type="EMBL" id="PSF06486.1"/>
    </source>
</evidence>
<dbReference type="OrthoDB" id="9808421at2"/>
<accession>A0A2T1K8M3</accession>
<dbReference type="PANTHER" id="PTHR33619:SF3">
    <property type="entry name" value="POLYSACCHARIDE EXPORT PROTEIN GFCE-RELATED"/>
    <property type="match status" value="1"/>
</dbReference>
<dbReference type="Gene3D" id="3.10.560.10">
    <property type="entry name" value="Outer membrane lipoprotein wza domain like"/>
    <property type="match status" value="1"/>
</dbReference>
<dbReference type="PANTHER" id="PTHR33619">
    <property type="entry name" value="POLYSACCHARIDE EXPORT PROTEIN GFCE-RELATED"/>
    <property type="match status" value="1"/>
</dbReference>
<dbReference type="AlphaFoldDB" id="A0A2T1K8M3"/>
<evidence type="ECO:0000256" key="1">
    <source>
        <dbReference type="ARBA" id="ARBA00022729"/>
    </source>
</evidence>
<dbReference type="Proteomes" id="UP000238385">
    <property type="component" value="Unassembled WGS sequence"/>
</dbReference>
<reference evidence="5 6" key="1">
    <citation type="submission" date="2018-03" db="EMBL/GenBank/DDBJ databases">
        <title>Marinobacter brunus sp. nov., a marine bacterium of Gamma-proteobacteria isolated from the surface seawater of the South China Sea.</title>
        <authorList>
            <person name="Cheng H."/>
            <person name="Wu Y.-H."/>
            <person name="Xamxidin M."/>
            <person name="Xu X.-W."/>
        </authorList>
    </citation>
    <scope>NUCLEOTIDE SEQUENCE [LARGE SCALE GENOMIC DNA]</scope>
    <source>
        <strain evidence="5 6">JCM 30472</strain>
    </source>
</reference>
<protein>
    <submittedName>
        <fullName evidence="5">Sugar ABC transporter substrate-binding protein</fullName>
    </submittedName>
</protein>
<gene>
    <name evidence="5" type="ORF">C7H08_15380</name>
</gene>
<dbReference type="InterPro" id="IPR049712">
    <property type="entry name" value="Poly_export"/>
</dbReference>
<feature type="chain" id="PRO_5015677698" evidence="2">
    <location>
        <begin position="21"/>
        <end position="215"/>
    </location>
</feature>
<dbReference type="Gene3D" id="3.30.1950.10">
    <property type="entry name" value="wza like domain"/>
    <property type="match status" value="1"/>
</dbReference>
<dbReference type="Pfam" id="PF02563">
    <property type="entry name" value="Poly_export"/>
    <property type="match status" value="1"/>
</dbReference>
<dbReference type="InterPro" id="IPR017477">
    <property type="entry name" value="PEP-CTERM_polysacc_export"/>
</dbReference>
<keyword evidence="6" id="KW-1185">Reference proteome</keyword>
<dbReference type="Pfam" id="PF10531">
    <property type="entry name" value="SLBB"/>
    <property type="match status" value="1"/>
</dbReference>
<dbReference type="GO" id="GO:0015159">
    <property type="term" value="F:polysaccharide transmembrane transporter activity"/>
    <property type="evidence" value="ECO:0007669"/>
    <property type="project" value="InterPro"/>
</dbReference>
<dbReference type="EMBL" id="PXNN01000017">
    <property type="protein sequence ID" value="PSF06486.1"/>
    <property type="molecule type" value="Genomic_DNA"/>
</dbReference>
<dbReference type="RefSeq" id="WP_106673117.1">
    <property type="nucleotide sequence ID" value="NZ_BMFE01000002.1"/>
</dbReference>
<evidence type="ECO:0000259" key="4">
    <source>
        <dbReference type="Pfam" id="PF10531"/>
    </source>
</evidence>
<feature type="domain" description="Polysaccharide export protein N-terminal" evidence="3">
    <location>
        <begin position="46"/>
        <end position="119"/>
    </location>
</feature>
<evidence type="ECO:0000313" key="6">
    <source>
        <dbReference type="Proteomes" id="UP000238385"/>
    </source>
</evidence>
<organism evidence="5 6">
    <name type="scientific">Marinobacter halophilus</name>
    <dbReference type="NCBI Taxonomy" id="1323740"/>
    <lineage>
        <taxon>Bacteria</taxon>
        <taxon>Pseudomonadati</taxon>
        <taxon>Pseudomonadota</taxon>
        <taxon>Gammaproteobacteria</taxon>
        <taxon>Pseudomonadales</taxon>
        <taxon>Marinobacteraceae</taxon>
        <taxon>Marinobacter</taxon>
    </lineage>
</organism>
<proteinExistence type="predicted"/>
<dbReference type="InterPro" id="IPR003715">
    <property type="entry name" value="Poly_export_N"/>
</dbReference>
<dbReference type="PROSITE" id="PS51257">
    <property type="entry name" value="PROKAR_LIPOPROTEIN"/>
    <property type="match status" value="1"/>
</dbReference>
<dbReference type="NCBIfam" id="TIGR03027">
    <property type="entry name" value="pepcterm_export"/>
    <property type="match status" value="1"/>
</dbReference>
<feature type="signal peptide" evidence="2">
    <location>
        <begin position="1"/>
        <end position="20"/>
    </location>
</feature>
<name>A0A2T1K8M3_9GAMM</name>
<feature type="domain" description="Soluble ligand binding" evidence="4">
    <location>
        <begin position="130"/>
        <end position="175"/>
    </location>
</feature>
<keyword evidence="1 2" id="KW-0732">Signal</keyword>
<comment type="caution">
    <text evidence="5">The sequence shown here is derived from an EMBL/GenBank/DDBJ whole genome shotgun (WGS) entry which is preliminary data.</text>
</comment>